<evidence type="ECO:0008006" key="5">
    <source>
        <dbReference type="Google" id="ProtNLM"/>
    </source>
</evidence>
<reference evidence="3 4" key="1">
    <citation type="submission" date="2019-05" db="EMBL/GenBank/DDBJ databases">
        <title>Another draft genome of Portunus trituberculatus and its Hox gene families provides insights of decapod evolution.</title>
        <authorList>
            <person name="Jeong J.-H."/>
            <person name="Song I."/>
            <person name="Kim S."/>
            <person name="Choi T."/>
            <person name="Kim D."/>
            <person name="Ryu S."/>
            <person name="Kim W."/>
        </authorList>
    </citation>
    <scope>NUCLEOTIDE SEQUENCE [LARGE SCALE GENOMIC DNA]</scope>
    <source>
        <tissue evidence="3">Muscle</tissue>
    </source>
</reference>
<gene>
    <name evidence="3" type="ORF">E2C01_014772</name>
</gene>
<keyword evidence="2" id="KW-1133">Transmembrane helix</keyword>
<dbReference type="SUPFAM" id="SSF47072">
    <property type="entry name" value="Cysteine alpha-hairpin motif"/>
    <property type="match status" value="1"/>
</dbReference>
<feature type="transmembrane region" description="Helical" evidence="2">
    <location>
        <begin position="124"/>
        <end position="142"/>
    </location>
</feature>
<dbReference type="EMBL" id="VSRR010001015">
    <property type="protein sequence ID" value="MPC21778.1"/>
    <property type="molecule type" value="Genomic_DNA"/>
</dbReference>
<dbReference type="OrthoDB" id="13601at2759"/>
<protein>
    <recommendedName>
        <fullName evidence="5">Cx9C motif-containing protein 4</fullName>
    </recommendedName>
</protein>
<keyword evidence="2" id="KW-0812">Transmembrane</keyword>
<evidence type="ECO:0000256" key="2">
    <source>
        <dbReference type="SAM" id="Phobius"/>
    </source>
</evidence>
<evidence type="ECO:0000256" key="1">
    <source>
        <dbReference type="SAM" id="MobiDB-lite"/>
    </source>
</evidence>
<accession>A0A5B7DK35</accession>
<dbReference type="Proteomes" id="UP000324222">
    <property type="component" value="Unassembled WGS sequence"/>
</dbReference>
<feature type="region of interest" description="Disordered" evidence="1">
    <location>
        <begin position="58"/>
        <end position="79"/>
    </location>
</feature>
<keyword evidence="4" id="KW-1185">Reference proteome</keyword>
<comment type="caution">
    <text evidence="3">The sequence shown here is derived from an EMBL/GenBank/DDBJ whole genome shotgun (WGS) entry which is preliminary data.</text>
</comment>
<proteinExistence type="predicted"/>
<dbReference type="InterPro" id="IPR009069">
    <property type="entry name" value="Cys_alpha_HP_mot_SF"/>
</dbReference>
<dbReference type="Pfam" id="PF08991">
    <property type="entry name" value="CMC4"/>
    <property type="match status" value="1"/>
</dbReference>
<evidence type="ECO:0000313" key="4">
    <source>
        <dbReference type="Proteomes" id="UP000324222"/>
    </source>
</evidence>
<keyword evidence="2" id="KW-0472">Membrane</keyword>
<sequence length="164" mass="18135">MLTENKYQEAACEAQIAALEECCKKWYKESGCCAGVKIKDSTTNTAALKTTFSDQNKQPRWRDLKASTPSSAQPGLTGPSVLHQKTYSLNLKAATPSSPAAYKVPKPKKIGRIQLWARRNPQKFHFFVVTLGISILFSRPIYDIFIKGPSEGPRPSGKKFGSLI</sequence>
<evidence type="ECO:0000313" key="3">
    <source>
        <dbReference type="EMBL" id="MPC21778.1"/>
    </source>
</evidence>
<dbReference type="InterPro" id="IPR027179">
    <property type="entry name" value="CMC4"/>
</dbReference>
<organism evidence="3 4">
    <name type="scientific">Portunus trituberculatus</name>
    <name type="common">Swimming crab</name>
    <name type="synonym">Neptunus trituberculatus</name>
    <dbReference type="NCBI Taxonomy" id="210409"/>
    <lineage>
        <taxon>Eukaryota</taxon>
        <taxon>Metazoa</taxon>
        <taxon>Ecdysozoa</taxon>
        <taxon>Arthropoda</taxon>
        <taxon>Crustacea</taxon>
        <taxon>Multicrustacea</taxon>
        <taxon>Malacostraca</taxon>
        <taxon>Eumalacostraca</taxon>
        <taxon>Eucarida</taxon>
        <taxon>Decapoda</taxon>
        <taxon>Pleocyemata</taxon>
        <taxon>Brachyura</taxon>
        <taxon>Eubrachyura</taxon>
        <taxon>Portunoidea</taxon>
        <taxon>Portunidae</taxon>
        <taxon>Portuninae</taxon>
        <taxon>Portunus</taxon>
    </lineage>
</organism>
<name>A0A5B7DK35_PORTR</name>
<dbReference type="AlphaFoldDB" id="A0A5B7DK35"/>
<dbReference type="Gene3D" id="1.10.287.1130">
    <property type="entry name" value="CytochromE C oxidase copper chaperone"/>
    <property type="match status" value="1"/>
</dbReference>